<organism evidence="2 3">
    <name type="scientific">Myxococcus xanthus (strain DK1622)</name>
    <dbReference type="NCBI Taxonomy" id="246197"/>
    <lineage>
        <taxon>Bacteria</taxon>
        <taxon>Pseudomonadati</taxon>
        <taxon>Myxococcota</taxon>
        <taxon>Myxococcia</taxon>
        <taxon>Myxococcales</taxon>
        <taxon>Cystobacterineae</taxon>
        <taxon>Myxococcaceae</taxon>
        <taxon>Myxococcus</taxon>
    </lineage>
</organism>
<gene>
    <name evidence="2" type="ordered locus">MXAN_5816</name>
</gene>
<name>Q1D070_MYXXD</name>
<reference evidence="2 3" key="1">
    <citation type="journal article" date="2006" name="Proc. Natl. Acad. Sci. U.S.A.">
        <title>Evolution of sensory complexity recorded in a myxobacterial genome.</title>
        <authorList>
            <person name="Goldman B.S."/>
            <person name="Nierman W.C."/>
            <person name="Kaiser D."/>
            <person name="Slater S.C."/>
            <person name="Durkin A.S."/>
            <person name="Eisen J.A."/>
            <person name="Ronning C.M."/>
            <person name="Barbazuk W.B."/>
            <person name="Blanchard M."/>
            <person name="Field C."/>
            <person name="Halling C."/>
            <person name="Hinkle G."/>
            <person name="Iartchuk O."/>
            <person name="Kim H.S."/>
            <person name="Mackenzie C."/>
            <person name="Madupu R."/>
            <person name="Miller N."/>
            <person name="Shvartsbeyn A."/>
            <person name="Sullivan S.A."/>
            <person name="Vaudin M."/>
            <person name="Wiegand R."/>
            <person name="Kaplan H.B."/>
        </authorList>
    </citation>
    <scope>NUCLEOTIDE SEQUENCE [LARGE SCALE GENOMIC DNA]</scope>
    <source>
        <strain evidence="3">DK1622</strain>
    </source>
</reference>
<keyword evidence="1" id="KW-0175">Coiled coil</keyword>
<dbReference type="KEGG" id="mxa:MXAN_5816"/>
<evidence type="ECO:0000256" key="1">
    <source>
        <dbReference type="SAM" id="Coils"/>
    </source>
</evidence>
<keyword evidence="3" id="KW-1185">Reference proteome</keyword>
<dbReference type="AlphaFoldDB" id="Q1D070"/>
<proteinExistence type="predicted"/>
<dbReference type="EMBL" id="CP000113">
    <property type="protein sequence ID" value="ABF91995.1"/>
    <property type="molecule type" value="Genomic_DNA"/>
</dbReference>
<feature type="coiled-coil region" evidence="1">
    <location>
        <begin position="124"/>
        <end position="151"/>
    </location>
</feature>
<dbReference type="Proteomes" id="UP000002402">
    <property type="component" value="Chromosome"/>
</dbReference>
<evidence type="ECO:0000313" key="2">
    <source>
        <dbReference type="EMBL" id="ABF91995.1"/>
    </source>
</evidence>
<dbReference type="HOGENOM" id="CLU_1684676_0_0_7"/>
<accession>Q1D070</accession>
<protein>
    <submittedName>
        <fullName evidence="2">Uncharacterized protein</fullName>
    </submittedName>
</protein>
<evidence type="ECO:0000313" key="3">
    <source>
        <dbReference type="Proteomes" id="UP000002402"/>
    </source>
</evidence>
<dbReference type="EnsemblBacteria" id="ABF91995">
    <property type="protein sequence ID" value="ABF91995"/>
    <property type="gene ID" value="MXAN_5816"/>
</dbReference>
<sequence>MRAANRRNRVHGSQRVWPRLVALLDTSRCPLAECGVFFKTSRWPGRALLARTRVFMLKNNPVMKKLVETGEERIGKLAQQLLSNEKFVAAVQTLVSRSLAAKGTLDSALRTALSAANLPSTADLEQLRSKVDDLERLLSSVEGKVDTLLAAKSPKK</sequence>
<dbReference type="STRING" id="246197.MXAN_5816"/>